<evidence type="ECO:0000256" key="8">
    <source>
        <dbReference type="ARBA" id="ARBA00023239"/>
    </source>
</evidence>
<dbReference type="KEGG" id="masz:C9I28_16430"/>
<evidence type="ECO:0000256" key="10">
    <source>
        <dbReference type="RuleBase" id="RU362132"/>
    </source>
</evidence>
<dbReference type="SUPFAM" id="SSF52467">
    <property type="entry name" value="DHS-like NAD/FAD-binding domain"/>
    <property type="match status" value="1"/>
</dbReference>
<proteinExistence type="inferred from homology"/>
<dbReference type="Pfam" id="PF02776">
    <property type="entry name" value="TPP_enzyme_N"/>
    <property type="match status" value="1"/>
</dbReference>
<keyword evidence="15" id="KW-1185">Reference proteome</keyword>
<feature type="binding site" evidence="9">
    <location>
        <position position="458"/>
    </location>
    <ligand>
        <name>Mg(2+)</name>
        <dbReference type="ChEBI" id="CHEBI:18420"/>
    </ligand>
</feature>
<dbReference type="InterPro" id="IPR029035">
    <property type="entry name" value="DHS-like_NAD/FAD-binding_dom"/>
</dbReference>
<dbReference type="GO" id="GO:0009851">
    <property type="term" value="P:auxin biosynthetic process"/>
    <property type="evidence" value="ECO:0007669"/>
    <property type="project" value="InterPro"/>
</dbReference>
<dbReference type="PANTHER" id="PTHR43452">
    <property type="entry name" value="PYRUVATE DECARBOXYLASE"/>
    <property type="match status" value="1"/>
</dbReference>
<reference evidence="14 15" key="1">
    <citation type="submission" date="2018-03" db="EMBL/GenBank/DDBJ databases">
        <title>Massilia armeniaca sp. nov., isolated from desert soil.</title>
        <authorList>
            <person name="Huang H."/>
            <person name="Ren M."/>
        </authorList>
    </citation>
    <scope>NUCLEOTIDE SEQUENCE [LARGE SCALE GENOMIC DNA]</scope>
    <source>
        <strain evidence="14 15">ZMN-3</strain>
    </source>
</reference>
<comment type="cofactor">
    <cofactor evidence="2">
        <name>thiamine diphosphate</name>
        <dbReference type="ChEBI" id="CHEBI:58937"/>
    </cofactor>
</comment>
<dbReference type="Pfam" id="PF02775">
    <property type="entry name" value="TPP_enzyme_C"/>
    <property type="match status" value="1"/>
</dbReference>
<evidence type="ECO:0000256" key="2">
    <source>
        <dbReference type="ARBA" id="ARBA00001964"/>
    </source>
</evidence>
<evidence type="ECO:0000256" key="5">
    <source>
        <dbReference type="ARBA" id="ARBA00022793"/>
    </source>
</evidence>
<dbReference type="Pfam" id="PF00205">
    <property type="entry name" value="TPP_enzyme_M"/>
    <property type="match status" value="1"/>
</dbReference>
<protein>
    <submittedName>
        <fullName evidence="14">Indolepyruvate/phenylpyruvate decarboxylase</fullName>
    </submittedName>
</protein>
<dbReference type="AlphaFoldDB" id="A0A2R4CBP0"/>
<feature type="domain" description="Thiamine pyrophosphate enzyme TPP-binding" evidence="12">
    <location>
        <begin position="397"/>
        <end position="520"/>
    </location>
</feature>
<feature type="domain" description="Thiamine pyrophosphate enzyme N-terminal TPP-binding" evidence="13">
    <location>
        <begin position="6"/>
        <end position="117"/>
    </location>
</feature>
<keyword evidence="8" id="KW-0456">Lyase</keyword>
<feature type="binding site" evidence="9">
    <location>
        <position position="460"/>
    </location>
    <ligand>
        <name>Mg(2+)</name>
        <dbReference type="ChEBI" id="CHEBI:18420"/>
    </ligand>
</feature>
<dbReference type="InterPro" id="IPR029061">
    <property type="entry name" value="THDP-binding"/>
</dbReference>
<dbReference type="InterPro" id="IPR011766">
    <property type="entry name" value="TPP_enzyme_TPP-bd"/>
</dbReference>
<dbReference type="PIRSF" id="PIRSF036565">
    <property type="entry name" value="Pyruvt_ip_decrb"/>
    <property type="match status" value="1"/>
</dbReference>
<evidence type="ECO:0000259" key="12">
    <source>
        <dbReference type="Pfam" id="PF02775"/>
    </source>
</evidence>
<keyword evidence="7 10" id="KW-0786">Thiamine pyrophosphate</keyword>
<gene>
    <name evidence="14" type="primary">ipdC</name>
    <name evidence="14" type="ORF">C9I28_16430</name>
</gene>
<evidence type="ECO:0000256" key="3">
    <source>
        <dbReference type="ARBA" id="ARBA00007812"/>
    </source>
</evidence>
<dbReference type="SUPFAM" id="SSF52518">
    <property type="entry name" value="Thiamin diphosphate-binding fold (THDP-binding)"/>
    <property type="match status" value="2"/>
</dbReference>
<feature type="domain" description="Thiamine pyrophosphate enzyme central" evidence="11">
    <location>
        <begin position="197"/>
        <end position="288"/>
    </location>
</feature>
<dbReference type="EMBL" id="CP028324">
    <property type="protein sequence ID" value="AVR97054.1"/>
    <property type="molecule type" value="Genomic_DNA"/>
</dbReference>
<dbReference type="InterPro" id="IPR012110">
    <property type="entry name" value="PDC/IPDC-like"/>
</dbReference>
<dbReference type="InterPro" id="IPR047213">
    <property type="entry name" value="TPP_PYR_PDC_IPDC-like"/>
</dbReference>
<evidence type="ECO:0000256" key="6">
    <source>
        <dbReference type="ARBA" id="ARBA00022842"/>
    </source>
</evidence>
<dbReference type="GO" id="GO:0000287">
    <property type="term" value="F:magnesium ion binding"/>
    <property type="evidence" value="ECO:0007669"/>
    <property type="project" value="InterPro"/>
</dbReference>
<evidence type="ECO:0000256" key="9">
    <source>
        <dbReference type="PIRSR" id="PIRSR036565-2"/>
    </source>
</evidence>
<feature type="binding site" evidence="9">
    <location>
        <position position="431"/>
    </location>
    <ligand>
        <name>Mg(2+)</name>
        <dbReference type="ChEBI" id="CHEBI:18420"/>
    </ligand>
</feature>
<accession>A0A2R4CBP0</accession>
<dbReference type="InterPro" id="IPR012001">
    <property type="entry name" value="Thiamin_PyroP_enz_TPP-bd_dom"/>
</dbReference>
<dbReference type="GO" id="GO:0030976">
    <property type="term" value="F:thiamine pyrophosphate binding"/>
    <property type="evidence" value="ECO:0007669"/>
    <property type="project" value="InterPro"/>
</dbReference>
<dbReference type="InterPro" id="IPR017765">
    <property type="entry name" value="IPDC"/>
</dbReference>
<dbReference type="CDD" id="cd07038">
    <property type="entry name" value="TPP_PYR_PDC_IPDC_like"/>
    <property type="match status" value="1"/>
</dbReference>
<dbReference type="GO" id="GO:0000949">
    <property type="term" value="P:aromatic amino acid family catabolic process to alcohol via Ehrlich pathway"/>
    <property type="evidence" value="ECO:0007669"/>
    <property type="project" value="TreeGrafter"/>
</dbReference>
<dbReference type="PANTHER" id="PTHR43452:SF30">
    <property type="entry name" value="PYRUVATE DECARBOXYLASE ISOZYME 1-RELATED"/>
    <property type="match status" value="1"/>
</dbReference>
<dbReference type="OrthoDB" id="9785953at2"/>
<keyword evidence="6 9" id="KW-0460">Magnesium</keyword>
<keyword evidence="4 9" id="KW-0479">Metal-binding</keyword>
<comment type="similarity">
    <text evidence="3 10">Belongs to the TPP enzyme family.</text>
</comment>
<dbReference type="GO" id="GO:0047434">
    <property type="term" value="F:indolepyruvate decarboxylase activity"/>
    <property type="evidence" value="ECO:0007669"/>
    <property type="project" value="InterPro"/>
</dbReference>
<comment type="cofactor">
    <cofactor evidence="1">
        <name>a metal cation</name>
        <dbReference type="ChEBI" id="CHEBI:25213"/>
    </cofactor>
</comment>
<evidence type="ECO:0000256" key="7">
    <source>
        <dbReference type="ARBA" id="ARBA00023052"/>
    </source>
</evidence>
<evidence type="ECO:0000313" key="15">
    <source>
        <dbReference type="Proteomes" id="UP000240505"/>
    </source>
</evidence>
<keyword evidence="14" id="KW-0670">Pyruvate</keyword>
<dbReference type="Gene3D" id="3.40.50.970">
    <property type="match status" value="2"/>
</dbReference>
<organism evidence="14 15">
    <name type="scientific">Pseudoduganella armeniaca</name>
    <dbReference type="NCBI Taxonomy" id="2072590"/>
    <lineage>
        <taxon>Bacteria</taxon>
        <taxon>Pseudomonadati</taxon>
        <taxon>Pseudomonadota</taxon>
        <taxon>Betaproteobacteria</taxon>
        <taxon>Burkholderiales</taxon>
        <taxon>Oxalobacteraceae</taxon>
        <taxon>Telluria group</taxon>
        <taxon>Pseudoduganella</taxon>
    </lineage>
</organism>
<dbReference type="Proteomes" id="UP000240505">
    <property type="component" value="Chromosome"/>
</dbReference>
<evidence type="ECO:0000256" key="1">
    <source>
        <dbReference type="ARBA" id="ARBA00001920"/>
    </source>
</evidence>
<dbReference type="GO" id="GO:0004737">
    <property type="term" value="F:pyruvate decarboxylase activity"/>
    <property type="evidence" value="ECO:0007669"/>
    <property type="project" value="TreeGrafter"/>
</dbReference>
<evidence type="ECO:0000313" key="14">
    <source>
        <dbReference type="EMBL" id="AVR97054.1"/>
    </source>
</evidence>
<evidence type="ECO:0000259" key="13">
    <source>
        <dbReference type="Pfam" id="PF02776"/>
    </source>
</evidence>
<dbReference type="GO" id="GO:0005829">
    <property type="term" value="C:cytosol"/>
    <property type="evidence" value="ECO:0007669"/>
    <property type="project" value="TreeGrafter"/>
</dbReference>
<evidence type="ECO:0000259" key="11">
    <source>
        <dbReference type="Pfam" id="PF00205"/>
    </source>
</evidence>
<dbReference type="RefSeq" id="WP_107142403.1">
    <property type="nucleotide sequence ID" value="NZ_CP028324.1"/>
</dbReference>
<sequence length="545" mass="57647">MDTNTNLTRALLAALQAHGAREIFGLPGDFILPFFIEAEETGTLPLYTLSHEPGVGFAADSAARYGGGIGVAAVTYGAGALNLVNPVAAAYAEKVPLVVISGAPGARERAGGLLLHHQVRSLDSQLTMFREITCDQAVLDDAATAPGLIARVLARCVRESRPVYLELPRDMARVPCAPVPVLADPMYDRAAVAACVREVTARLRAAARPVLVVGIELRRLGLEEPAARLARQLDIPVVTTVMGRGLLAGRNVPLLGTYLGGAGDPLVADAVEEADALLMLGVLPTDTNFAVADGRIDAAHTLMATEGQVYLDHHVYPAIPLGALLEGLLDSGLRALAPGAEPPGRHCPCDLHADGAPVWPLDIARGINDMLATHGRMPIVSDMGDCFFTALDIEDADLLAPGYYATMGYGVPAGLGLQARTGERPVILVGDGAFQMTGWELGHCRRHGWDPIVIVFNNAGWGMLRSFEPDACFNELGDWHLAAMAAGLGGDGVRVRTRAELAQALQHAATTRGRFQMIEVMLPLGAQSDTLARFVAAARRRNGMC</sequence>
<dbReference type="InterPro" id="IPR012000">
    <property type="entry name" value="Thiamin_PyroP_enz_cen_dom"/>
</dbReference>
<keyword evidence="5" id="KW-0210">Decarboxylase</keyword>
<comment type="cofactor">
    <cofactor evidence="9">
        <name>Mg(2+)</name>
        <dbReference type="ChEBI" id="CHEBI:18420"/>
    </cofactor>
    <text evidence="9">Binds 1 Mg(2+) per subunit.</text>
</comment>
<dbReference type="NCBIfam" id="TIGR03394">
    <property type="entry name" value="indol_phenyl_DC"/>
    <property type="match status" value="1"/>
</dbReference>
<name>A0A2R4CBP0_9BURK</name>
<evidence type="ECO:0000256" key="4">
    <source>
        <dbReference type="ARBA" id="ARBA00022723"/>
    </source>
</evidence>
<dbReference type="Gene3D" id="3.40.50.1220">
    <property type="entry name" value="TPP-binding domain"/>
    <property type="match status" value="1"/>
</dbReference>